<evidence type="ECO:0000313" key="2">
    <source>
        <dbReference type="Proteomes" id="UP001221597"/>
    </source>
</evidence>
<accession>A0ABY8J1C9</accession>
<dbReference type="EMBL" id="CP121671">
    <property type="protein sequence ID" value="WFT76307.1"/>
    <property type="molecule type" value="Genomic_DNA"/>
</dbReference>
<reference evidence="1 2" key="1">
    <citation type="submission" date="2023-04" db="EMBL/GenBank/DDBJ databases">
        <title>Genome sequence of Halobacillus naozhouensis KACC 21980.</title>
        <authorList>
            <person name="Kim S."/>
            <person name="Heo J."/>
            <person name="Kwon S.-W."/>
        </authorList>
    </citation>
    <scope>NUCLEOTIDE SEQUENCE [LARGE SCALE GENOMIC DNA]</scope>
    <source>
        <strain evidence="1 2">KCTC 13234</strain>
    </source>
</reference>
<sequence>MENIYAIAKRIEDNKQQLSEVNLNGWKLEATPKKKLKLPMNLWKNKNINTVCCAPCC</sequence>
<proteinExistence type="predicted"/>
<keyword evidence="2" id="KW-1185">Reference proteome</keyword>
<dbReference type="Proteomes" id="UP001221597">
    <property type="component" value="Chromosome"/>
</dbReference>
<organism evidence="1 2">
    <name type="scientific">Halobacillus naozhouensis</name>
    <dbReference type="NCBI Taxonomy" id="554880"/>
    <lineage>
        <taxon>Bacteria</taxon>
        <taxon>Bacillati</taxon>
        <taxon>Bacillota</taxon>
        <taxon>Bacilli</taxon>
        <taxon>Bacillales</taxon>
        <taxon>Bacillaceae</taxon>
        <taxon>Halobacillus</taxon>
    </lineage>
</organism>
<gene>
    <name evidence="1" type="ORF">P9989_08075</name>
</gene>
<dbReference type="RefSeq" id="WP_283078261.1">
    <property type="nucleotide sequence ID" value="NZ_CP121671.1"/>
</dbReference>
<protein>
    <submittedName>
        <fullName evidence="1">Uncharacterized protein</fullName>
    </submittedName>
</protein>
<name>A0ABY8J1C9_9BACI</name>
<evidence type="ECO:0000313" key="1">
    <source>
        <dbReference type="EMBL" id="WFT76307.1"/>
    </source>
</evidence>